<comment type="catalytic activity">
    <reaction evidence="7">
        <text>N(6)-[(R)-lipoyl]-L-lysyl-[protein] + pyruvate + H(+) = N(6)-[(R)-S(8)-acetyldihydrolipoyl]-L-lysyl-[protein] + CO2</text>
        <dbReference type="Rhea" id="RHEA:19189"/>
        <dbReference type="Rhea" id="RHEA-COMP:10474"/>
        <dbReference type="Rhea" id="RHEA-COMP:10478"/>
        <dbReference type="ChEBI" id="CHEBI:15361"/>
        <dbReference type="ChEBI" id="CHEBI:15378"/>
        <dbReference type="ChEBI" id="CHEBI:16526"/>
        <dbReference type="ChEBI" id="CHEBI:83099"/>
        <dbReference type="ChEBI" id="CHEBI:83111"/>
        <dbReference type="EC" id="1.2.4.1"/>
    </reaction>
</comment>
<protein>
    <recommendedName>
        <fullName evidence="3 7">Pyruvate dehydrogenase E1 component subunit alpha</fullName>
        <ecNumber evidence="2 7">1.2.4.1</ecNumber>
    </recommendedName>
</protein>
<comment type="function">
    <text evidence="7">The pyruvate dehydrogenase complex catalyzes the overall conversion of pyruvate to acetyl-CoA and CO(2).</text>
</comment>
<dbReference type="InterPro" id="IPR029061">
    <property type="entry name" value="THDP-binding"/>
</dbReference>
<evidence type="ECO:0000256" key="2">
    <source>
        <dbReference type="ARBA" id="ARBA00012281"/>
    </source>
</evidence>
<evidence type="ECO:0000259" key="8">
    <source>
        <dbReference type="Pfam" id="PF00676"/>
    </source>
</evidence>
<dbReference type="InParanoid" id="E8N4U0"/>
<sequence length="319" mass="35628">MEKDEYFRMYREMVVIRRLEERSAELYQQGKIGGFLHLYIGQEAVSTGLISARKPQDRVITAYRDHGVAINCGLSAREVMAELLGKATGCSKGKGGSMHLADVTKNFWGGHAIVGAHLPIATGLALGDAYKGEKNVTICMFGDGATNIGFFHEALNMSKIWNLPVLWVCENNQYGMGTAVERASAVSEIIQKAQAYAMPSRRVDGMDVMAMRQAAEEMIEAIRNGAGPMLMEAMTYRFRGHSMGDPERYRKPEEVHRYQENDPIGIFRKYLQENGIATEEELNQLDDEAEAIVEDAVQFAEASPEPQPHELFEHIYVEA</sequence>
<dbReference type="eggNOG" id="COG1071">
    <property type="taxonomic scope" value="Bacteria"/>
</dbReference>
<name>E8N4U0_ANATU</name>
<dbReference type="Gene3D" id="3.40.50.970">
    <property type="match status" value="1"/>
</dbReference>
<evidence type="ECO:0000256" key="5">
    <source>
        <dbReference type="ARBA" id="ARBA00023052"/>
    </source>
</evidence>
<keyword evidence="10" id="KW-1185">Reference proteome</keyword>
<evidence type="ECO:0000256" key="4">
    <source>
        <dbReference type="ARBA" id="ARBA00023002"/>
    </source>
</evidence>
<dbReference type="PANTHER" id="PTHR11516">
    <property type="entry name" value="PYRUVATE DEHYDROGENASE E1 COMPONENT, ALPHA SUBUNIT BACTERIAL AND ORGANELLAR"/>
    <property type="match status" value="1"/>
</dbReference>
<dbReference type="Pfam" id="PF00676">
    <property type="entry name" value="E1_dh"/>
    <property type="match status" value="1"/>
</dbReference>
<keyword evidence="5 7" id="KW-0786">Thiamine pyrophosphate</keyword>
<comment type="cofactor">
    <cofactor evidence="1 7">
        <name>thiamine diphosphate</name>
        <dbReference type="ChEBI" id="CHEBI:58937"/>
    </cofactor>
</comment>
<evidence type="ECO:0000256" key="3">
    <source>
        <dbReference type="ARBA" id="ARBA00014159"/>
    </source>
</evidence>
<dbReference type="FunCoup" id="E8N4U0">
    <property type="interactions" value="299"/>
</dbReference>
<dbReference type="GO" id="GO:0004739">
    <property type="term" value="F:pyruvate dehydrogenase (acetyl-transferring) activity"/>
    <property type="evidence" value="ECO:0007669"/>
    <property type="project" value="UniProtKB-UniRule"/>
</dbReference>
<dbReference type="EC" id="1.2.4.1" evidence="2 7"/>
<evidence type="ECO:0000313" key="9">
    <source>
        <dbReference type="EMBL" id="BAJ63454.1"/>
    </source>
</evidence>
<reference evidence="9 10" key="1">
    <citation type="submission" date="2010-12" db="EMBL/GenBank/DDBJ databases">
        <title>Whole genome sequence of Anaerolinea thermophila UNI-1.</title>
        <authorList>
            <person name="Narita-Yamada S."/>
            <person name="Kishi E."/>
            <person name="Watanabe Y."/>
            <person name="Takasaki K."/>
            <person name="Ankai A."/>
            <person name="Oguchi A."/>
            <person name="Fukui S."/>
            <person name="Takahashi M."/>
            <person name="Yashiro I."/>
            <person name="Hosoyama A."/>
            <person name="Sekiguchi Y."/>
            <person name="Hanada S."/>
            <person name="Fujita N."/>
        </authorList>
    </citation>
    <scope>NUCLEOTIDE SEQUENCE [LARGE SCALE GENOMIC DNA]</scope>
    <source>
        <strain evidence="10">DSM 14523 / JCM 11388 / NBRC 100420 / UNI-1</strain>
    </source>
</reference>
<comment type="subunit">
    <text evidence="7">Heterodimer of an alpha and a beta chain.</text>
</comment>
<dbReference type="NCBIfam" id="TIGR03182">
    <property type="entry name" value="PDH_E1_alph_y"/>
    <property type="match status" value="1"/>
</dbReference>
<feature type="domain" description="Dehydrogenase E1 component" evidence="8">
    <location>
        <begin position="12"/>
        <end position="308"/>
    </location>
</feature>
<dbReference type="Proteomes" id="UP000008922">
    <property type="component" value="Chromosome"/>
</dbReference>
<dbReference type="STRING" id="926569.ANT_14260"/>
<dbReference type="GO" id="GO:0006086">
    <property type="term" value="P:pyruvate decarboxylation to acetyl-CoA"/>
    <property type="evidence" value="ECO:0007669"/>
    <property type="project" value="InterPro"/>
</dbReference>
<proteinExistence type="predicted"/>
<keyword evidence="6 7" id="KW-0670">Pyruvate</keyword>
<organism evidence="9 10">
    <name type="scientific">Anaerolinea thermophila (strain DSM 14523 / JCM 11388 / NBRC 100420 / UNI-1)</name>
    <dbReference type="NCBI Taxonomy" id="926569"/>
    <lineage>
        <taxon>Bacteria</taxon>
        <taxon>Bacillati</taxon>
        <taxon>Chloroflexota</taxon>
        <taxon>Anaerolineae</taxon>
        <taxon>Anaerolineales</taxon>
        <taxon>Anaerolineaceae</taxon>
        <taxon>Anaerolinea</taxon>
    </lineage>
</organism>
<dbReference type="HOGENOM" id="CLU_029393_5_0_0"/>
<dbReference type="CDD" id="cd02000">
    <property type="entry name" value="TPP_E1_PDC_ADC_BCADC"/>
    <property type="match status" value="1"/>
</dbReference>
<dbReference type="RefSeq" id="WP_013559836.1">
    <property type="nucleotide sequence ID" value="NC_014960.1"/>
</dbReference>
<evidence type="ECO:0000256" key="1">
    <source>
        <dbReference type="ARBA" id="ARBA00001964"/>
    </source>
</evidence>
<dbReference type="PANTHER" id="PTHR11516:SF60">
    <property type="entry name" value="PYRUVATE DEHYDROGENASE E1 COMPONENT SUBUNIT ALPHA"/>
    <property type="match status" value="1"/>
</dbReference>
<dbReference type="InterPro" id="IPR001017">
    <property type="entry name" value="DH_E1"/>
</dbReference>
<dbReference type="OrthoDB" id="9766715at2"/>
<evidence type="ECO:0000256" key="7">
    <source>
        <dbReference type="RuleBase" id="RU361139"/>
    </source>
</evidence>
<dbReference type="EMBL" id="AP012029">
    <property type="protein sequence ID" value="BAJ63454.1"/>
    <property type="molecule type" value="Genomic_DNA"/>
</dbReference>
<dbReference type="InterPro" id="IPR050642">
    <property type="entry name" value="PDH_E1_Alpha_Subunit"/>
</dbReference>
<evidence type="ECO:0000256" key="6">
    <source>
        <dbReference type="ARBA" id="ARBA00023317"/>
    </source>
</evidence>
<dbReference type="KEGG" id="atm:ANT_14260"/>
<dbReference type="AlphaFoldDB" id="E8N4U0"/>
<dbReference type="FunFam" id="3.40.50.970:FF:000013">
    <property type="entry name" value="Pyruvate dehydrogenase E1 component subunit alpha"/>
    <property type="match status" value="1"/>
</dbReference>
<accession>E8N4U0</accession>
<gene>
    <name evidence="7 9" type="primary">pdhA</name>
    <name evidence="9" type="ordered locus">ANT_14260</name>
</gene>
<keyword evidence="4 7" id="KW-0560">Oxidoreductase</keyword>
<evidence type="ECO:0000313" key="10">
    <source>
        <dbReference type="Proteomes" id="UP000008922"/>
    </source>
</evidence>
<dbReference type="InterPro" id="IPR017597">
    <property type="entry name" value="Pyrv_DH_E1_asu_subgrp-y"/>
</dbReference>
<dbReference type="SUPFAM" id="SSF52518">
    <property type="entry name" value="Thiamin diphosphate-binding fold (THDP-binding)"/>
    <property type="match status" value="1"/>
</dbReference>